<accession>A0ABY6M3U8</accession>
<evidence type="ECO:0000313" key="2">
    <source>
        <dbReference type="EMBL" id="UYW01911.1"/>
    </source>
</evidence>
<dbReference type="RefSeq" id="WP_264434387.1">
    <property type="nucleotide sequence ID" value="NZ_CP081495.1"/>
</dbReference>
<evidence type="ECO:0000313" key="3">
    <source>
        <dbReference type="Proteomes" id="UP001163328"/>
    </source>
</evidence>
<name>A0ABY6M3U8_9FLAO</name>
<dbReference type="PANTHER" id="PTHR43610">
    <property type="entry name" value="BLL6696 PROTEIN"/>
    <property type="match status" value="1"/>
</dbReference>
<dbReference type="Proteomes" id="UP001163328">
    <property type="component" value="Chromosome"/>
</dbReference>
<keyword evidence="3" id="KW-1185">Reference proteome</keyword>
<feature type="domain" description="N-acetyltransferase" evidence="1">
    <location>
        <begin position="15"/>
        <end position="146"/>
    </location>
</feature>
<proteinExistence type="predicted"/>
<sequence length="177" mass="20320">MNFSIRPELHIDNISLIPLHESDFEGLYAVASDPKVWEQHPNKNRWQKDVFLNFFTGAIQSHGAFKVVDSETNTILGSTRFYDYKPTDNSILIGYTFYGTAFWGKGINSKVKTAMLNYIFQFVDQVYFHIGATNIRSQIAISRLGAIKAAEQEVTYFGEEPKLNFVYVITKTDWNTK</sequence>
<gene>
    <name evidence="2" type="ORF">K5I29_03065</name>
</gene>
<evidence type="ECO:0000259" key="1">
    <source>
        <dbReference type="Pfam" id="PF13302"/>
    </source>
</evidence>
<dbReference type="Gene3D" id="3.40.630.30">
    <property type="match status" value="1"/>
</dbReference>
<dbReference type="SUPFAM" id="SSF55729">
    <property type="entry name" value="Acyl-CoA N-acyltransferases (Nat)"/>
    <property type="match status" value="1"/>
</dbReference>
<reference evidence="2" key="1">
    <citation type="submission" date="2021-08" db="EMBL/GenBank/DDBJ databases">
        <title>Flavobacterium sp. strain CC-SYL302.</title>
        <authorList>
            <person name="Lin S.-Y."/>
            <person name="Lee T.-H."/>
            <person name="Young C.-C."/>
        </authorList>
    </citation>
    <scope>NUCLEOTIDE SEQUENCE</scope>
    <source>
        <strain evidence="2">CC-SYL302</strain>
    </source>
</reference>
<protein>
    <submittedName>
        <fullName evidence="2">GNAT family N-acetyltransferase</fullName>
    </submittedName>
</protein>
<dbReference type="InterPro" id="IPR016181">
    <property type="entry name" value="Acyl_CoA_acyltransferase"/>
</dbReference>
<dbReference type="EMBL" id="CP081495">
    <property type="protein sequence ID" value="UYW01911.1"/>
    <property type="molecule type" value="Genomic_DNA"/>
</dbReference>
<dbReference type="Pfam" id="PF13302">
    <property type="entry name" value="Acetyltransf_3"/>
    <property type="match status" value="1"/>
</dbReference>
<dbReference type="InterPro" id="IPR000182">
    <property type="entry name" value="GNAT_dom"/>
</dbReference>
<organism evidence="2 3">
    <name type="scientific">Flavobacterium agricola</name>
    <dbReference type="NCBI Taxonomy" id="2870839"/>
    <lineage>
        <taxon>Bacteria</taxon>
        <taxon>Pseudomonadati</taxon>
        <taxon>Bacteroidota</taxon>
        <taxon>Flavobacteriia</taxon>
        <taxon>Flavobacteriales</taxon>
        <taxon>Flavobacteriaceae</taxon>
        <taxon>Flavobacterium</taxon>
    </lineage>
</organism>
<dbReference type="PANTHER" id="PTHR43610:SF1">
    <property type="entry name" value="N-ACETYLTRANSFERASE DOMAIN-CONTAINING PROTEIN"/>
    <property type="match status" value="1"/>
</dbReference>